<name>A0A9P6WAT3_MAUEX</name>
<dbReference type="PANTHER" id="PTHR28020:SF1">
    <property type="entry name" value="YAP1-BINDING PROTEIN 1-RELATED"/>
    <property type="match status" value="1"/>
</dbReference>
<dbReference type="OrthoDB" id="5396786at2759"/>
<dbReference type="Pfam" id="PF08568">
    <property type="entry name" value="Kinetochor_Ybp2"/>
    <property type="match status" value="1"/>
</dbReference>
<dbReference type="PANTHER" id="PTHR28020">
    <property type="entry name" value="YAP1-BINDING PROTEIN 1-RELATED"/>
    <property type="match status" value="1"/>
</dbReference>
<proteinExistence type="predicted"/>
<dbReference type="GO" id="GO:0034599">
    <property type="term" value="P:cellular response to oxidative stress"/>
    <property type="evidence" value="ECO:0007669"/>
    <property type="project" value="InterPro"/>
</dbReference>
<organism evidence="2 3">
    <name type="scientific">Maudiozyma exigua</name>
    <name type="common">Yeast</name>
    <name type="synonym">Kazachstania exigua</name>
    <dbReference type="NCBI Taxonomy" id="34358"/>
    <lineage>
        <taxon>Eukaryota</taxon>
        <taxon>Fungi</taxon>
        <taxon>Dikarya</taxon>
        <taxon>Ascomycota</taxon>
        <taxon>Saccharomycotina</taxon>
        <taxon>Saccharomycetes</taxon>
        <taxon>Saccharomycetales</taxon>
        <taxon>Saccharomycetaceae</taxon>
        <taxon>Maudiozyma</taxon>
    </lineage>
</organism>
<feature type="region of interest" description="Disordered" evidence="1">
    <location>
        <begin position="569"/>
        <end position="591"/>
    </location>
</feature>
<dbReference type="EMBL" id="PUHR01000060">
    <property type="protein sequence ID" value="KAG0668714.1"/>
    <property type="molecule type" value="Genomic_DNA"/>
</dbReference>
<reference evidence="2 3" key="1">
    <citation type="submission" date="2020-11" db="EMBL/GenBank/DDBJ databases">
        <title>Kefir isolates.</title>
        <authorList>
            <person name="Marcisauskas S."/>
            <person name="Kim Y."/>
            <person name="Blasche S."/>
        </authorList>
    </citation>
    <scope>NUCLEOTIDE SEQUENCE [LARGE SCALE GENOMIC DNA]</scope>
    <source>
        <strain evidence="2 3">OG2</strain>
    </source>
</reference>
<evidence type="ECO:0000313" key="3">
    <source>
        <dbReference type="Proteomes" id="UP000750334"/>
    </source>
</evidence>
<comment type="caution">
    <text evidence="2">The sequence shown here is derived from an EMBL/GenBank/DDBJ whole genome shotgun (WGS) entry which is preliminary data.</text>
</comment>
<dbReference type="InterPro" id="IPR040347">
    <property type="entry name" value="YBP1/2"/>
</dbReference>
<evidence type="ECO:0000313" key="2">
    <source>
        <dbReference type="EMBL" id="KAG0668714.1"/>
    </source>
</evidence>
<accession>A0A9P6WAT3</accession>
<feature type="compositionally biased region" description="Basic and acidic residues" evidence="1">
    <location>
        <begin position="141"/>
        <end position="154"/>
    </location>
</feature>
<gene>
    <name evidence="2" type="ORF">C6P45_004489</name>
</gene>
<keyword evidence="3" id="KW-1185">Reference proteome</keyword>
<dbReference type="InterPro" id="IPR013877">
    <property type="entry name" value="YAP-bd/ALF4/Glomulin"/>
</dbReference>
<feature type="region of interest" description="Disordered" evidence="1">
    <location>
        <begin position="137"/>
        <end position="171"/>
    </location>
</feature>
<dbReference type="GO" id="GO:0005737">
    <property type="term" value="C:cytoplasm"/>
    <property type="evidence" value="ECO:0007669"/>
    <property type="project" value="TreeGrafter"/>
</dbReference>
<dbReference type="Proteomes" id="UP000750334">
    <property type="component" value="Unassembled WGS sequence"/>
</dbReference>
<dbReference type="AlphaFoldDB" id="A0A9P6WAT3"/>
<sequence length="676" mass="77658">MLNIKKICKELQEAFESEENDPVAIMTLIEIFVDKVNVKSVSLIQKRLFLLTLLELLENHKDVLSQIGWDLPFQLMKFLNKNNIDIHGSISYDKIASAVILGFNAIALGGSPKETLDTGCELLSSLDYKKEEAAYEAAETESERLQREEKQRLEDEGEEDEYEIETDDEAEKETVHKYGNYDRVPGDYFVGFKVYILFEMIGATLKRISTLYPSKYLSLVVAATENMILHTADHMQDPNLLMRRIHSFCAFYVAPKVPKDVLSKVGTDEDGALSQEQLDEIVKNEKDLQVKLLRRLCTFSVTTCLKNSGMLSEIKYFCKVSGHPYTRYEFYESLFECQSRLYNFSLSMDVDIKREFIKCLKESKRIYQALPSDSEITSEDAREAISEVAFKLSYSYALQKMVHGKQLTMSPEGIISLSGIHYLEYQEHLYPEISLEDAIYLYLNFTTRSFFSSVYANNNVQSTCRYWLWVSLTSNPCAVLKSQLTEVPSYIIEVLLRTLLLKNCGETNAQLRMVTFTLMTRLLCLVDEEAAFSFITNTLRQFPYPHGKSAVLVMLSDLIMKLRYRNDKSKDVKPSESKEGDKTDETDELSNKMKSLDINGVPFIQLNEKRMKIINRLAFSAMAVVTSPEREQTDINLVTNYSDFMKSVKSKWDKKLLVLFENELETTLKVLEASNK</sequence>
<feature type="compositionally biased region" description="Acidic residues" evidence="1">
    <location>
        <begin position="155"/>
        <end position="171"/>
    </location>
</feature>
<protein>
    <submittedName>
        <fullName evidence="2">Uncharacterized protein</fullName>
    </submittedName>
</protein>
<evidence type="ECO:0000256" key="1">
    <source>
        <dbReference type="SAM" id="MobiDB-lite"/>
    </source>
</evidence>